<keyword evidence="1" id="KW-0472">Membrane</keyword>
<proteinExistence type="predicted"/>
<keyword evidence="1" id="KW-0812">Transmembrane</keyword>
<name>Q8V983_9GEMI</name>
<evidence type="ECO:0000256" key="1">
    <source>
        <dbReference type="SAM" id="Phobius"/>
    </source>
</evidence>
<feature type="transmembrane region" description="Helical" evidence="1">
    <location>
        <begin position="70"/>
        <end position="90"/>
    </location>
</feature>
<keyword evidence="1" id="KW-1133">Transmembrane helix</keyword>
<gene>
    <name evidence="2" type="primary">V3</name>
</gene>
<evidence type="ECO:0000313" key="3">
    <source>
        <dbReference type="Proteomes" id="UP000204509"/>
    </source>
</evidence>
<dbReference type="EMBL" id="AB050781">
    <property type="protein sequence ID" value="BAB83040.1"/>
    <property type="molecule type" value="Genomic_DNA"/>
</dbReference>
<dbReference type="Proteomes" id="UP000204509">
    <property type="component" value="Segment DNA A"/>
</dbReference>
<feature type="transmembrane region" description="Helical" evidence="1">
    <location>
        <begin position="21"/>
        <end position="43"/>
    </location>
</feature>
<dbReference type="KEGG" id="vg:929666"/>
<reference evidence="2 3" key="1">
    <citation type="journal article" date="2001" name="J. Phytopathol.">
        <title>Complete Nucleotide Sequence and Genome Organization of Soybean Crinkle Leaf Virus.</title>
        <authorList>
            <person name="Samretwanich K."/>
            <person name="Kittipakorn K."/>
            <person name="Chiemsombat P."/>
            <person name="Ikegami M."/>
        </authorList>
    </citation>
    <scope>NUCLEOTIDE SEQUENCE [LARGE SCALE GENOMIC DNA]</scope>
</reference>
<evidence type="ECO:0000313" key="2">
    <source>
        <dbReference type="EMBL" id="BAB83040.1"/>
    </source>
</evidence>
<accession>Q8V983</accession>
<organism evidence="2 3">
    <name type="scientific">Ageratum yellow vein virus</name>
    <dbReference type="NCBI Taxonomy" id="44560"/>
    <lineage>
        <taxon>Viruses</taxon>
        <taxon>Monodnaviria</taxon>
        <taxon>Shotokuvirae</taxon>
        <taxon>Cressdnaviricota</taxon>
        <taxon>Repensiviricetes</taxon>
        <taxon>Geplafuvirales</taxon>
        <taxon>Geminiviridae</taxon>
        <taxon>Begomovirus</taxon>
        <taxon>Begomovirus ageravenae</taxon>
    </lineage>
</organism>
<sequence length="116" mass="13326">MSPKVVKARVRSNRMNRGTTYPMLVKYYVLVMLPVVMGLPIVWVRDSVLNLSTCWVKYGWMKISKPRTTPTLLCFILFVIGGPLGLLWILDRFLTCMTMSPALLLSRMIFEIVIKS</sequence>
<protein>
    <submittedName>
        <fullName evidence="2">V3</fullName>
    </submittedName>
</protein>